<dbReference type="EC" id="4.98.1.1" evidence="7 8"/>
<comment type="similarity">
    <text evidence="1 7 8">Belongs to the ferrochelatase family.</text>
</comment>
<comment type="subcellular location">
    <subcellularLocation>
        <location evidence="7 8">Cytoplasm</location>
    </subcellularLocation>
</comment>
<comment type="function">
    <text evidence="7 8">Catalyzes the ferrous insertion into protoporphyrin IX.</text>
</comment>
<dbReference type="NCBIfam" id="TIGR00109">
    <property type="entry name" value="hemH"/>
    <property type="match status" value="1"/>
</dbReference>
<dbReference type="CDD" id="cd03411">
    <property type="entry name" value="Ferrochelatase_N"/>
    <property type="match status" value="1"/>
</dbReference>
<dbReference type="GO" id="GO:0016829">
    <property type="term" value="F:lyase activity"/>
    <property type="evidence" value="ECO:0007669"/>
    <property type="project" value="UniProtKB-KW"/>
</dbReference>
<protein>
    <recommendedName>
        <fullName evidence="7 8">Ferrochelatase</fullName>
        <ecNumber evidence="7 8">4.98.1.1</ecNumber>
    </recommendedName>
    <alternativeName>
        <fullName evidence="7">Heme synthase</fullName>
    </alternativeName>
    <alternativeName>
        <fullName evidence="7">Protoheme ferro-lyase</fullName>
    </alternativeName>
</protein>
<dbReference type="Proteomes" id="UP000444401">
    <property type="component" value="Unassembled WGS sequence"/>
</dbReference>
<comment type="caution">
    <text evidence="10">The sequence shown here is derived from an EMBL/GenBank/DDBJ whole genome shotgun (WGS) entry which is preliminary data.</text>
</comment>
<dbReference type="InterPro" id="IPR019772">
    <property type="entry name" value="Ferrochelatase_AS"/>
</dbReference>
<gene>
    <name evidence="7" type="primary">hemH</name>
    <name evidence="10" type="ORF">GRI72_11320</name>
</gene>
<dbReference type="SUPFAM" id="SSF53800">
    <property type="entry name" value="Chelatase"/>
    <property type="match status" value="1"/>
</dbReference>
<keyword evidence="7" id="KW-0479">Metal-binding</keyword>
<evidence type="ECO:0000313" key="11">
    <source>
        <dbReference type="Proteomes" id="UP000444401"/>
    </source>
</evidence>
<dbReference type="Pfam" id="PF00762">
    <property type="entry name" value="Ferrochelatase"/>
    <property type="match status" value="1"/>
</dbReference>
<dbReference type="CDD" id="cd00419">
    <property type="entry name" value="Ferrochelatase_C"/>
    <property type="match status" value="1"/>
</dbReference>
<dbReference type="InterPro" id="IPR033659">
    <property type="entry name" value="Ferrochelatase_N"/>
</dbReference>
<evidence type="ECO:0000256" key="8">
    <source>
        <dbReference type="RuleBase" id="RU000607"/>
    </source>
</evidence>
<dbReference type="PANTHER" id="PTHR11108:SF1">
    <property type="entry name" value="FERROCHELATASE, MITOCHONDRIAL"/>
    <property type="match status" value="1"/>
</dbReference>
<dbReference type="InterPro" id="IPR033644">
    <property type="entry name" value="Ferrochelatase_C"/>
</dbReference>
<evidence type="ECO:0000256" key="3">
    <source>
        <dbReference type="ARBA" id="ARBA00023133"/>
    </source>
</evidence>
<reference evidence="10 11" key="1">
    <citation type="submission" date="2019-12" db="EMBL/GenBank/DDBJ databases">
        <title>Genomic-based taxomic classification of the family Erythrobacteraceae.</title>
        <authorList>
            <person name="Xu L."/>
        </authorList>
    </citation>
    <scope>NUCLEOTIDE SEQUENCE [LARGE SCALE GENOMIC DNA]</scope>
    <source>
        <strain evidence="10 11">H32</strain>
    </source>
</reference>
<dbReference type="EMBL" id="WTYO01000005">
    <property type="protein sequence ID" value="MXO69413.1"/>
    <property type="molecule type" value="Genomic_DNA"/>
</dbReference>
<evidence type="ECO:0000313" key="10">
    <source>
        <dbReference type="EMBL" id="MXO69413.1"/>
    </source>
</evidence>
<feature type="compositionally biased region" description="Basic residues" evidence="9">
    <location>
        <begin position="106"/>
        <end position="132"/>
    </location>
</feature>
<evidence type="ECO:0000256" key="7">
    <source>
        <dbReference type="HAMAP-Rule" id="MF_00323"/>
    </source>
</evidence>
<dbReference type="Gene3D" id="3.40.50.1400">
    <property type="match status" value="2"/>
</dbReference>
<feature type="compositionally biased region" description="Low complexity" evidence="9">
    <location>
        <begin position="88"/>
        <end position="105"/>
    </location>
</feature>
<comment type="pathway">
    <text evidence="7 8">Porphyrin-containing compound metabolism; protoheme biosynthesis; protoheme from protoporphyrin-IX: step 1/1.</text>
</comment>
<evidence type="ECO:0000256" key="1">
    <source>
        <dbReference type="ARBA" id="ARBA00007718"/>
    </source>
</evidence>
<evidence type="ECO:0000256" key="2">
    <source>
        <dbReference type="ARBA" id="ARBA00023004"/>
    </source>
</evidence>
<evidence type="ECO:0000256" key="6">
    <source>
        <dbReference type="ARBA" id="ARBA00024536"/>
    </source>
</evidence>
<dbReference type="PANTHER" id="PTHR11108">
    <property type="entry name" value="FERROCHELATASE"/>
    <property type="match status" value="1"/>
</dbReference>
<feature type="binding site" evidence="7">
    <location>
        <position position="449"/>
    </location>
    <ligand>
        <name>Fe(2+)</name>
        <dbReference type="ChEBI" id="CHEBI:29033"/>
    </ligand>
</feature>
<keyword evidence="3 7" id="KW-0350">Heme biosynthesis</keyword>
<feature type="region of interest" description="Disordered" evidence="9">
    <location>
        <begin position="1"/>
        <end position="154"/>
    </location>
</feature>
<keyword evidence="4 7" id="KW-0456">Lyase</keyword>
<keyword evidence="2 7" id="KW-0408">Iron</keyword>
<keyword evidence="5 7" id="KW-0627">Porphyrin biosynthesis</keyword>
<evidence type="ECO:0000256" key="9">
    <source>
        <dbReference type="SAM" id="MobiDB-lite"/>
    </source>
</evidence>
<evidence type="ECO:0000256" key="5">
    <source>
        <dbReference type="ARBA" id="ARBA00023244"/>
    </source>
</evidence>
<organism evidence="10 11">
    <name type="scientific">Pelagerythrobacter marinus</name>
    <dbReference type="NCBI Taxonomy" id="538382"/>
    <lineage>
        <taxon>Bacteria</taxon>
        <taxon>Pseudomonadati</taxon>
        <taxon>Pseudomonadota</taxon>
        <taxon>Alphaproteobacteria</taxon>
        <taxon>Sphingomonadales</taxon>
        <taxon>Erythrobacteraceae</taxon>
        <taxon>Pelagerythrobacter</taxon>
    </lineage>
</organism>
<dbReference type="PROSITE" id="PS00534">
    <property type="entry name" value="FERROCHELATASE"/>
    <property type="match status" value="1"/>
</dbReference>
<dbReference type="InterPro" id="IPR001015">
    <property type="entry name" value="Ferrochelatase"/>
</dbReference>
<feature type="binding site" evidence="7">
    <location>
        <position position="368"/>
    </location>
    <ligand>
        <name>Fe(2+)</name>
        <dbReference type="ChEBI" id="CHEBI:29033"/>
    </ligand>
</feature>
<accession>A0ABW9UZ12</accession>
<keyword evidence="7 8" id="KW-0963">Cytoplasm</keyword>
<name>A0ABW9UZ12_9SPHN</name>
<feature type="compositionally biased region" description="Basic residues" evidence="9">
    <location>
        <begin position="21"/>
        <end position="54"/>
    </location>
</feature>
<dbReference type="HAMAP" id="MF_00323">
    <property type="entry name" value="Ferrochelatase"/>
    <property type="match status" value="1"/>
</dbReference>
<proteinExistence type="inferred from homology"/>
<sequence length="498" mass="54655">MGRGPGAERQGPGLPRDARSRARRGGGRRADRLHRHGPAGRRRRARLAPGRLRRYRADRQSRPRAPAGGRRAGLRHGAGAGGRDLLCARPARPAAAGGHEPAGPGRRARDRGRFRGQRRAPLRPRRAGRGRGRAGDRQCAPFGDRASPAASSPAIGGPVTWKNQQLPGDHAPVKSGGIGVLVVNLGTPDAPDTASVRRYLAEFLSDPRVVELPRLLWQPILRGAILTTRPKESAHAYRQVWTEDGSPLAAITREQAQGLQQRLGDRVQVRWAMRYGRPAIGDELAALMDAGCERILLAPLYPQYSAATTATVVDKAADKLRTMRWQPSLRTLPPYHDDPHYIDALARDLGAQLDALDFVPEVLLLSFHGMPERTLRLGDPYHCHCRKTARLVGEALGRADLRIETTFQSRFGRAKWLEPATDAVLEEEARRGTRRLAVAAPGFSADCLETLEELAIRGREQFLEAGGERFAALACLNARERGMAMLEAIVRRELAGWI</sequence>
<comment type="catalytic activity">
    <reaction evidence="7 8">
        <text>heme b + 2 H(+) = protoporphyrin IX + Fe(2+)</text>
        <dbReference type="Rhea" id="RHEA:22584"/>
        <dbReference type="ChEBI" id="CHEBI:15378"/>
        <dbReference type="ChEBI" id="CHEBI:29033"/>
        <dbReference type="ChEBI" id="CHEBI:57306"/>
        <dbReference type="ChEBI" id="CHEBI:60344"/>
        <dbReference type="EC" id="4.98.1.1"/>
    </reaction>
</comment>
<keyword evidence="11" id="KW-1185">Reference proteome</keyword>
<evidence type="ECO:0000256" key="4">
    <source>
        <dbReference type="ARBA" id="ARBA00023239"/>
    </source>
</evidence>
<comment type="catalytic activity">
    <reaction evidence="6">
        <text>Fe-coproporphyrin III + 2 H(+) = coproporphyrin III + Fe(2+)</text>
        <dbReference type="Rhea" id="RHEA:49572"/>
        <dbReference type="ChEBI" id="CHEBI:15378"/>
        <dbReference type="ChEBI" id="CHEBI:29033"/>
        <dbReference type="ChEBI" id="CHEBI:68438"/>
        <dbReference type="ChEBI" id="CHEBI:131725"/>
        <dbReference type="EC" id="4.99.1.9"/>
    </reaction>
    <physiologicalReaction direction="right-to-left" evidence="6">
        <dbReference type="Rhea" id="RHEA:49574"/>
    </physiologicalReaction>
</comment>